<dbReference type="Proteomes" id="UP000236735">
    <property type="component" value="Unassembled WGS sequence"/>
</dbReference>
<dbReference type="InterPro" id="IPR021047">
    <property type="entry name" value="Mannosyltransferase_CMT1"/>
</dbReference>
<dbReference type="Pfam" id="PF11735">
    <property type="entry name" value="CAP59_mtransfer"/>
    <property type="match status" value="1"/>
</dbReference>
<keyword evidence="1" id="KW-0328">Glycosyltransferase</keyword>
<evidence type="ECO:0000313" key="2">
    <source>
        <dbReference type="Proteomes" id="UP000236735"/>
    </source>
</evidence>
<dbReference type="AlphaFoldDB" id="A0A1H5V8G7"/>
<dbReference type="InterPro" id="IPR029044">
    <property type="entry name" value="Nucleotide-diphossugar_trans"/>
</dbReference>
<gene>
    <name evidence="1" type="ORF">SAMN05216354_1813</name>
</gene>
<evidence type="ECO:0000313" key="1">
    <source>
        <dbReference type="EMBL" id="SEF83675.1"/>
    </source>
</evidence>
<dbReference type="GO" id="GO:0016757">
    <property type="term" value="F:glycosyltransferase activity"/>
    <property type="evidence" value="ECO:0007669"/>
    <property type="project" value="UniProtKB-KW"/>
</dbReference>
<keyword evidence="1" id="KW-0808">Transferase</keyword>
<sequence>MREPMLYRSVVVGLLARDCKEAILRNKPRIEKLCSFFDEYHIVVVENDSVDGTKELLHDWAQENGRVVVDSFTDESKRLADCSVERISHMADLRNRLLGDIRRLPVHDIVIMMDVDIFDFDVEGVIDGISQAPDDWGAIMANGRLTLPNHKLYRYQYDQYAFLAYDEDWHDAMYFQQKRGRMLDKRVRKHAYYPVQSAFGGIGVYRYDAIKDLHYQAVRLKEHPQDAFCEHIPFHQEIIRQGYQNYVCRRMTVNSGLLEVKPWVAFLMCYLPQVYELLCKVSAFMYKMNWR</sequence>
<accession>A0A1H5V8G7</accession>
<protein>
    <submittedName>
        <fullName evidence="1">Cryptococcal mannosyltransferase 1</fullName>
    </submittedName>
</protein>
<proteinExistence type="predicted"/>
<dbReference type="EMBL" id="FNUV01000004">
    <property type="protein sequence ID" value="SEF83675.1"/>
    <property type="molecule type" value="Genomic_DNA"/>
</dbReference>
<reference evidence="1 2" key="1">
    <citation type="submission" date="2016-10" db="EMBL/GenBank/DDBJ databases">
        <authorList>
            <person name="de Groot N.N."/>
        </authorList>
    </citation>
    <scope>NUCLEOTIDE SEQUENCE [LARGE SCALE GENOMIC DNA]</scope>
    <source>
        <strain evidence="1 2">AR32</strain>
    </source>
</reference>
<dbReference type="RefSeq" id="WP_103915742.1">
    <property type="nucleotide sequence ID" value="NZ_FNUV01000004.1"/>
</dbReference>
<organism evidence="1 2">
    <name type="scientific">Xylanibacter ruminicola</name>
    <name type="common">Prevotella ruminicola</name>
    <dbReference type="NCBI Taxonomy" id="839"/>
    <lineage>
        <taxon>Bacteria</taxon>
        <taxon>Pseudomonadati</taxon>
        <taxon>Bacteroidota</taxon>
        <taxon>Bacteroidia</taxon>
        <taxon>Bacteroidales</taxon>
        <taxon>Prevotellaceae</taxon>
        <taxon>Xylanibacter</taxon>
    </lineage>
</organism>
<dbReference type="SUPFAM" id="SSF53448">
    <property type="entry name" value="Nucleotide-diphospho-sugar transferases"/>
    <property type="match status" value="1"/>
</dbReference>
<dbReference type="Gene3D" id="3.90.550.10">
    <property type="entry name" value="Spore Coat Polysaccharide Biosynthesis Protein SpsA, Chain A"/>
    <property type="match status" value="1"/>
</dbReference>
<name>A0A1H5V8G7_XYLRU</name>